<evidence type="ECO:0000256" key="1">
    <source>
        <dbReference type="SAM" id="MobiDB-lite"/>
    </source>
</evidence>
<proteinExistence type="predicted"/>
<sequence length="320" mass="34328">MKISHSASLSLLSILRPIHEDLCTPSSELEVNEHERRRHAEEHVRERVVVELVLAGRPYEALDEAAHELDTVDEQLVARVAPLPVPRHEAGDGAEDHDGDEAGEEEDRVHADAGPDGQHHVDDGGQRDDGVGPGLGQVAAGGQRQQREVGEDGAGQHDAPEAVDHAVHGGAAEADAEDARRLDQVLLLLVRDVTHGLEGHVVQQPAERGRDAQRHEVHEVPGQVALVRGGEQPDVHGEGEALHGQQVVGDEAGRLRVPLLARGGAVGPERPALELRHGLATGLRHRGGRRALALRQRVRVHGWGPSGGGDLRGTANWRVD</sequence>
<feature type="compositionally biased region" description="Basic and acidic residues" evidence="1">
    <location>
        <begin position="145"/>
        <end position="159"/>
    </location>
</feature>
<organism evidence="2 3">
    <name type="scientific">Phytophthora lilii</name>
    <dbReference type="NCBI Taxonomy" id="2077276"/>
    <lineage>
        <taxon>Eukaryota</taxon>
        <taxon>Sar</taxon>
        <taxon>Stramenopiles</taxon>
        <taxon>Oomycota</taxon>
        <taxon>Peronosporomycetes</taxon>
        <taxon>Peronosporales</taxon>
        <taxon>Peronosporaceae</taxon>
        <taxon>Phytophthora</taxon>
    </lineage>
</organism>
<feature type="region of interest" description="Disordered" evidence="1">
    <location>
        <begin position="84"/>
        <end position="159"/>
    </location>
</feature>
<gene>
    <name evidence="2" type="ORF">Plil01_000690100</name>
</gene>
<evidence type="ECO:0000313" key="3">
    <source>
        <dbReference type="Proteomes" id="UP001165083"/>
    </source>
</evidence>
<protein>
    <submittedName>
        <fullName evidence="2">Unnamed protein product</fullName>
    </submittedName>
</protein>
<name>A0A9W6WLT7_9STRA</name>
<dbReference type="EMBL" id="BSXW01000316">
    <property type="protein sequence ID" value="GMF18441.1"/>
    <property type="molecule type" value="Genomic_DNA"/>
</dbReference>
<accession>A0A9W6WLT7</accession>
<evidence type="ECO:0000313" key="2">
    <source>
        <dbReference type="EMBL" id="GMF18441.1"/>
    </source>
</evidence>
<dbReference type="AlphaFoldDB" id="A0A9W6WLT7"/>
<feature type="compositionally biased region" description="Basic and acidic residues" evidence="1">
    <location>
        <begin position="86"/>
        <end position="96"/>
    </location>
</feature>
<dbReference type="Proteomes" id="UP001165083">
    <property type="component" value="Unassembled WGS sequence"/>
</dbReference>
<feature type="compositionally biased region" description="Basic and acidic residues" evidence="1">
    <location>
        <begin position="107"/>
        <end position="130"/>
    </location>
</feature>
<reference evidence="2" key="1">
    <citation type="submission" date="2023-04" db="EMBL/GenBank/DDBJ databases">
        <title>Phytophthora lilii NBRC 32176.</title>
        <authorList>
            <person name="Ichikawa N."/>
            <person name="Sato H."/>
            <person name="Tonouchi N."/>
        </authorList>
    </citation>
    <scope>NUCLEOTIDE SEQUENCE</scope>
    <source>
        <strain evidence="2">NBRC 32176</strain>
    </source>
</reference>
<keyword evidence="3" id="KW-1185">Reference proteome</keyword>
<feature type="compositionally biased region" description="Acidic residues" evidence="1">
    <location>
        <begin position="97"/>
        <end position="106"/>
    </location>
</feature>
<comment type="caution">
    <text evidence="2">The sequence shown here is derived from an EMBL/GenBank/DDBJ whole genome shotgun (WGS) entry which is preliminary data.</text>
</comment>